<dbReference type="PANTHER" id="PTHR40094">
    <property type="entry name" value="ALPHA-2-MACROGLOBULIN HOMOLOG"/>
    <property type="match status" value="1"/>
</dbReference>
<dbReference type="InterPro" id="IPR008969">
    <property type="entry name" value="CarboxyPept-like_regulatory"/>
</dbReference>
<feature type="domain" description="Alpha-2-macroglobulin" evidence="1">
    <location>
        <begin position="1312"/>
        <end position="1401"/>
    </location>
</feature>
<dbReference type="InterPro" id="IPR008930">
    <property type="entry name" value="Terpenoid_cyclase/PrenylTrfase"/>
</dbReference>
<reference evidence="2 3" key="1">
    <citation type="submission" date="2016-10" db="EMBL/GenBank/DDBJ databases">
        <authorList>
            <person name="de Groot N.N."/>
        </authorList>
    </citation>
    <scope>NUCLEOTIDE SEQUENCE [LARGE SCALE GENOMIC DNA]</scope>
    <source>
        <strain evidence="2 3">DSM 527</strain>
    </source>
</reference>
<dbReference type="InterPro" id="IPR023997">
    <property type="entry name" value="TonB-dep_OMP_SusC/RagA_CS"/>
</dbReference>
<dbReference type="InterPro" id="IPR001599">
    <property type="entry name" value="Macroglobln_a2"/>
</dbReference>
<dbReference type="Gene3D" id="1.50.10.20">
    <property type="match status" value="1"/>
</dbReference>
<gene>
    <name evidence="2" type="ORF">SAMN04488121_102676</name>
</gene>
<protein>
    <submittedName>
        <fullName evidence="2">TonB-dependent outer membrane receptor, SusC/RagA subfamily, signature region</fullName>
    </submittedName>
</protein>
<dbReference type="NCBIfam" id="TIGR04057">
    <property type="entry name" value="SusC_RagA_signa"/>
    <property type="match status" value="1"/>
</dbReference>
<dbReference type="SUPFAM" id="SSF49464">
    <property type="entry name" value="Carboxypeptidase regulatory domain-like"/>
    <property type="match status" value="1"/>
</dbReference>
<dbReference type="SMART" id="SM01360">
    <property type="entry name" value="A2M"/>
    <property type="match status" value="1"/>
</dbReference>
<evidence type="ECO:0000313" key="3">
    <source>
        <dbReference type="Proteomes" id="UP000199045"/>
    </source>
</evidence>
<dbReference type="SUPFAM" id="SSF56935">
    <property type="entry name" value="Porins"/>
    <property type="match status" value="1"/>
</dbReference>
<dbReference type="InterPro" id="IPR051802">
    <property type="entry name" value="YfhM-like"/>
</dbReference>
<dbReference type="GO" id="GO:0004866">
    <property type="term" value="F:endopeptidase inhibitor activity"/>
    <property type="evidence" value="ECO:0007669"/>
    <property type="project" value="InterPro"/>
</dbReference>
<dbReference type="Pfam" id="PF17973">
    <property type="entry name" value="bMG10"/>
    <property type="match status" value="1"/>
</dbReference>
<dbReference type="PANTHER" id="PTHR40094:SF1">
    <property type="entry name" value="UBIQUITIN DOMAIN-CONTAINING PROTEIN"/>
    <property type="match status" value="1"/>
</dbReference>
<dbReference type="Gene3D" id="2.20.130.20">
    <property type="match status" value="1"/>
</dbReference>
<accession>A0A1G7N5N7</accession>
<name>A0A1G7N5N7_CHIFI</name>
<sequence>MLLFLLSYFTAGAQHSLSQSRRTSVHDYLYELRNEETLQIHAYGIHKVDSSFLHTLNDSFPHNSKLPERIPPGNYLRVYAENDKLQIIFIPIPNAYPKLLNNARDLIVILHDQKGNLIKDAEVRIGKYAVPYDAQANSWRLEKYEKGGILEVYHKGVLNCTILKRSTPSREKKFWQDIRKMTHSSVFSRKRERKKISRYWSQDDYYTSAHEKRYLGYLVSNKPKFKPGDTVKLKAFITDKKGRPVNKPLLLRLSDRAFITDTILTTLMPYSPGAYTYEFACSPKMNLDLDENYRITLETTDSRKYDLNTYEGDLDEEEYVAKRKILARTGFRLEEYELHALSFKARTKKTIFDDKEQIAIYCQARDENDLPVMDGTIQLSITTDEIEKYYENDMLIPDTLWQYSGPMDAIGETKIVLPDSIFPKLDFQYKIDFTFTNSNYERRTLKLLRHHYYGGGSFSFELKSDSLYITQNGSCKHEPTNIYGITTNNDTIETFSVIIPAAIKINPFISTYKFKSENIEDQYTFHKDNDLFHDGTAPINYNISWSNDTTTVKIENPQKLFFWYYIFEHSKIVSRGYGNTLTWSGPTDDKQQYELRISYIWGGKLKEQFVSFADPGHPLAVSLAVPPNVYPGQTTEITVNVKDKYQRPVAGADLTAYAYTSKFKEEDDPRISFYQTPIWKRKLYYSPHTASLSDLSHTLTLDWKQYKNKMGLDSLLFFRFTHPSPYFIHTEPAADTITQIAPFVFSGGSIHPVHILSVDEIPVYCSLADPLQAYSVRVTPGDHWICLRTLHQRISFNLKVSPGLKTFISIDSAIRWPDIRVEKVPEELTEAELRQINRYMLHVRNTFSSRPAYIMQDGHLHWLNGGRVSKVGYRANYVTGPLTGKTASLVVKDYLSQDFMPEPGYAFEIRQGLIKQKQIGDLLRTYKYLNVYRTDTSLSAMVWSRQMADSLLYQQELDELRETNVLNERYSHNNKNKLIIDLSQSGISSSKDVLQYFFFRGDDPSFARSYGGSTNHFSGLDSGYYKLLVLLRDRRYFIKDSILFKANTLHYYAPNHINILPADSSSIELEKRLRKIISPDVANIPQERTEIAEDFNKRNFNTENLTRTIYGLIVNGRGQPIPGASVVLRGTPSACRTDAKGWFQLRTTSKGFLMVSSIGYQSIESPLTNNDTYKITLTDIINQLKETVVVAYATTTRRYNTGNIARIKTDMISMPGGLFQPQINGVNSITSTIEPLIIVNGVPFAGKLSELPPDEINSLSMLKNAEATGIYGSRGANGVILITTRPRNQNGKDDRLQLPAVNTLRTNFRDDAFWQPRLRTDESGNASFKVTFPDDITSWDAYAIAMTDKKQVGMRKIQIRSFKALSGNLALPLFAVRGDSIHIISKALNYTPDSIRAIHTFSMNDSIYKSRTVAFKNTFIDTIPVFIQGTDSISFKYTLDKEGYIDGEQRKIPVIERGAEETKGFFTALYNDTALSYVPARQEPVMMHAESAILPVLLDEITQVQQYKYLCNEQLASKLKTYLLEKKVFSYLKKDFKKDSNVKDILKQLDQQKKDGLWGWWENSPVSLWTSRHVIEALLMAEEQGQKTNFNKQIAIDHFVYELDSDRESDRVGCLQLLALLGAKINYRLYIDNLIARSGKGGYDTIGLAVLQQKVGLSINVTPILSREKNTAMGNSYWGTEGYDLFDNSIQKTLQVYKLLRQAGGYESLLQKIRGYFLEQRKDGHWRNTYESSLILETILPDILEDESKGPVSLNINGTTISQFPYTDTLTQAEKISISKQGKRPVYFTAYQQFFNRQPEKVSGLFAVSSVFSNNDAVQQDLKAGVPVTLKVEVTAQKTADYVLVEIPIPAGCSYNSKSQSWASHEVHREHFKDRVSIFCSQLSPGKHTFYVSLLPRYSGRYYLNPAKAEMQYFPIFMGREALKKVNIH</sequence>
<dbReference type="STRING" id="104663.SAMN04488121_102676"/>
<dbReference type="Pfam" id="PF13715">
    <property type="entry name" value="CarbopepD_reg_2"/>
    <property type="match status" value="1"/>
</dbReference>
<dbReference type="EMBL" id="FNBN01000002">
    <property type="protein sequence ID" value="SDF69368.1"/>
    <property type="molecule type" value="Genomic_DNA"/>
</dbReference>
<keyword evidence="2" id="KW-0675">Receptor</keyword>
<proteinExistence type="predicted"/>
<dbReference type="SUPFAM" id="SSF48239">
    <property type="entry name" value="Terpenoid cyclases/Protein prenyltransferases"/>
    <property type="match status" value="1"/>
</dbReference>
<evidence type="ECO:0000259" key="1">
    <source>
        <dbReference type="SMART" id="SM01360"/>
    </source>
</evidence>
<evidence type="ECO:0000313" key="2">
    <source>
        <dbReference type="EMBL" id="SDF69368.1"/>
    </source>
</evidence>
<dbReference type="Pfam" id="PF00207">
    <property type="entry name" value="A2M"/>
    <property type="match status" value="1"/>
</dbReference>
<organism evidence="2 3">
    <name type="scientific">Chitinophaga filiformis</name>
    <name type="common">Myxococcus filiformis</name>
    <name type="synonym">Flexibacter filiformis</name>
    <dbReference type="NCBI Taxonomy" id="104663"/>
    <lineage>
        <taxon>Bacteria</taxon>
        <taxon>Pseudomonadati</taxon>
        <taxon>Bacteroidota</taxon>
        <taxon>Chitinophagia</taxon>
        <taxon>Chitinophagales</taxon>
        <taxon>Chitinophagaceae</taxon>
        <taxon>Chitinophaga</taxon>
    </lineage>
</organism>
<dbReference type="InterPro" id="IPR037066">
    <property type="entry name" value="Plug_dom_sf"/>
</dbReference>
<dbReference type="Proteomes" id="UP000199045">
    <property type="component" value="Unassembled WGS sequence"/>
</dbReference>
<dbReference type="Gene3D" id="2.170.130.10">
    <property type="entry name" value="TonB-dependent receptor, plug domain"/>
    <property type="match status" value="1"/>
</dbReference>
<dbReference type="InterPro" id="IPR041246">
    <property type="entry name" value="Bact_MG10"/>
</dbReference>